<dbReference type="AlphaFoldDB" id="A0AA39WS48"/>
<feature type="compositionally biased region" description="Polar residues" evidence="1">
    <location>
        <begin position="56"/>
        <end position="68"/>
    </location>
</feature>
<keyword evidence="3" id="KW-1185">Reference proteome</keyword>
<organism evidence="2 3">
    <name type="scientific">Immersiella caudata</name>
    <dbReference type="NCBI Taxonomy" id="314043"/>
    <lineage>
        <taxon>Eukaryota</taxon>
        <taxon>Fungi</taxon>
        <taxon>Dikarya</taxon>
        <taxon>Ascomycota</taxon>
        <taxon>Pezizomycotina</taxon>
        <taxon>Sordariomycetes</taxon>
        <taxon>Sordariomycetidae</taxon>
        <taxon>Sordariales</taxon>
        <taxon>Lasiosphaeriaceae</taxon>
        <taxon>Immersiella</taxon>
    </lineage>
</organism>
<name>A0AA39WS48_9PEZI</name>
<accession>A0AA39WS48</accession>
<comment type="caution">
    <text evidence="2">The sequence shown here is derived from an EMBL/GenBank/DDBJ whole genome shotgun (WGS) entry which is preliminary data.</text>
</comment>
<protein>
    <submittedName>
        <fullName evidence="2">Uncharacterized protein</fullName>
    </submittedName>
</protein>
<feature type="region of interest" description="Disordered" evidence="1">
    <location>
        <begin position="56"/>
        <end position="94"/>
    </location>
</feature>
<dbReference type="Proteomes" id="UP001175000">
    <property type="component" value="Unassembled WGS sequence"/>
</dbReference>
<dbReference type="EMBL" id="JAULSU010000004">
    <property type="protein sequence ID" value="KAK0620521.1"/>
    <property type="molecule type" value="Genomic_DNA"/>
</dbReference>
<sequence length="131" mass="14225">MPIISAISCDTSVASCFLTFLWYPRSALLLRAQPTIASTLPYLFLRAADSLPSHRSISATMSAPTTDSGAPCTPRERSGSSSDNSKQPDLPHSPVIEIVTPPLWLSVFSPPQFCPTEGHHARFLPCLSSRR</sequence>
<gene>
    <name evidence="2" type="ORF">B0T14DRAFT_233392</name>
</gene>
<evidence type="ECO:0000313" key="2">
    <source>
        <dbReference type="EMBL" id="KAK0620521.1"/>
    </source>
</evidence>
<reference evidence="2" key="1">
    <citation type="submission" date="2023-06" db="EMBL/GenBank/DDBJ databases">
        <title>Genome-scale phylogeny and comparative genomics of the fungal order Sordariales.</title>
        <authorList>
            <consortium name="Lawrence Berkeley National Laboratory"/>
            <person name="Hensen N."/>
            <person name="Bonometti L."/>
            <person name="Westerberg I."/>
            <person name="Brannstrom I.O."/>
            <person name="Guillou S."/>
            <person name="Cros-Aarteil S."/>
            <person name="Calhoun S."/>
            <person name="Haridas S."/>
            <person name="Kuo A."/>
            <person name="Mondo S."/>
            <person name="Pangilinan J."/>
            <person name="Riley R."/>
            <person name="Labutti K."/>
            <person name="Andreopoulos B."/>
            <person name="Lipzen A."/>
            <person name="Chen C."/>
            <person name="Yanf M."/>
            <person name="Daum C."/>
            <person name="Ng V."/>
            <person name="Clum A."/>
            <person name="Steindorff A."/>
            <person name="Ohm R."/>
            <person name="Martin F."/>
            <person name="Silar P."/>
            <person name="Natvig D."/>
            <person name="Lalanne C."/>
            <person name="Gautier V."/>
            <person name="Ament-Velasquez S.L."/>
            <person name="Kruys A."/>
            <person name="Hutchinson M.I."/>
            <person name="Powell A.J."/>
            <person name="Barry K."/>
            <person name="Miller A.N."/>
            <person name="Grigoriev I.V."/>
            <person name="Debuchy R."/>
            <person name="Gladieux P."/>
            <person name="Thoren M.H."/>
            <person name="Johannesson H."/>
        </authorList>
    </citation>
    <scope>NUCLEOTIDE SEQUENCE</scope>
    <source>
        <strain evidence="2">CBS 606.72</strain>
    </source>
</reference>
<evidence type="ECO:0000256" key="1">
    <source>
        <dbReference type="SAM" id="MobiDB-lite"/>
    </source>
</evidence>
<proteinExistence type="predicted"/>
<evidence type="ECO:0000313" key="3">
    <source>
        <dbReference type="Proteomes" id="UP001175000"/>
    </source>
</evidence>